<dbReference type="AlphaFoldDB" id="A0AAW2ZED1"/>
<dbReference type="Gene3D" id="3.30.200.20">
    <property type="entry name" value="Phosphorylase Kinase, domain 1"/>
    <property type="match status" value="1"/>
</dbReference>
<keyword evidence="4" id="KW-1185">Reference proteome</keyword>
<keyword evidence="1" id="KW-0067">ATP-binding</keyword>
<keyword evidence="1" id="KW-0547">Nucleotide-binding</keyword>
<sequence length="100" mass="11398">MQKVPDKSVKGYDSELNEAHVNKEKFLLPARYIVEGSLGRGSFGAVCKAMDTVTNEHVAIKKIRDVFPLNDKKVKKSDDAIYVETVLALRYFYTWWTALT</sequence>
<name>A0AAW2ZED1_9EUKA</name>
<dbReference type="SUPFAM" id="SSF56112">
    <property type="entry name" value="Protein kinase-like (PK-like)"/>
    <property type="match status" value="1"/>
</dbReference>
<evidence type="ECO:0000313" key="2">
    <source>
        <dbReference type="EMBL" id="KAL0476406.1"/>
    </source>
</evidence>
<organism evidence="3 4">
    <name type="scientific">Acrasis kona</name>
    <dbReference type="NCBI Taxonomy" id="1008807"/>
    <lineage>
        <taxon>Eukaryota</taxon>
        <taxon>Discoba</taxon>
        <taxon>Heterolobosea</taxon>
        <taxon>Tetramitia</taxon>
        <taxon>Eutetramitia</taxon>
        <taxon>Acrasidae</taxon>
        <taxon>Acrasis</taxon>
    </lineage>
</organism>
<comment type="caution">
    <text evidence="3">The sequence shown here is derived from an EMBL/GenBank/DDBJ whole genome shotgun (WGS) entry which is preliminary data.</text>
</comment>
<proteinExistence type="predicted"/>
<dbReference type="PROSITE" id="PS00107">
    <property type="entry name" value="PROTEIN_KINASE_ATP"/>
    <property type="match status" value="1"/>
</dbReference>
<dbReference type="GO" id="GO:0016301">
    <property type="term" value="F:kinase activity"/>
    <property type="evidence" value="ECO:0007669"/>
    <property type="project" value="UniProtKB-KW"/>
</dbReference>
<gene>
    <name evidence="2" type="ORF">AKO1_005170</name>
    <name evidence="3" type="ORF">AKO1_015311</name>
</gene>
<feature type="binding site" evidence="1">
    <location>
        <position position="62"/>
    </location>
    <ligand>
        <name>ATP</name>
        <dbReference type="ChEBI" id="CHEBI:30616"/>
    </ligand>
</feature>
<dbReference type="GO" id="GO:0005524">
    <property type="term" value="F:ATP binding"/>
    <property type="evidence" value="ECO:0007669"/>
    <property type="project" value="UniProtKB-UniRule"/>
</dbReference>
<accession>A0AAW2ZED1</accession>
<dbReference type="Proteomes" id="UP001431209">
    <property type="component" value="Unassembled WGS sequence"/>
</dbReference>
<dbReference type="EMBL" id="JAOPGA020001409">
    <property type="protein sequence ID" value="KAL0488163.1"/>
    <property type="molecule type" value="Genomic_DNA"/>
</dbReference>
<keyword evidence="3" id="KW-0418">Kinase</keyword>
<evidence type="ECO:0000256" key="1">
    <source>
        <dbReference type="PROSITE-ProRule" id="PRU10141"/>
    </source>
</evidence>
<dbReference type="InterPro" id="IPR017441">
    <property type="entry name" value="Protein_kinase_ATP_BS"/>
</dbReference>
<reference evidence="3 4" key="1">
    <citation type="submission" date="2024-03" db="EMBL/GenBank/DDBJ databases">
        <title>The Acrasis kona genome and developmental transcriptomes reveal deep origins of eukaryotic multicellular pathways.</title>
        <authorList>
            <person name="Sheikh S."/>
            <person name="Fu C.-J."/>
            <person name="Brown M.W."/>
            <person name="Baldauf S.L."/>
        </authorList>
    </citation>
    <scope>NUCLEOTIDE SEQUENCE [LARGE SCALE GENOMIC DNA]</scope>
    <source>
        <strain evidence="3 4">ATCC MYA-3509</strain>
    </source>
</reference>
<keyword evidence="3" id="KW-0808">Transferase</keyword>
<protein>
    <submittedName>
        <fullName evidence="3">Kinase-domain conntaining protein</fullName>
    </submittedName>
    <submittedName>
        <fullName evidence="2">MPK15</fullName>
    </submittedName>
</protein>
<evidence type="ECO:0000313" key="3">
    <source>
        <dbReference type="EMBL" id="KAL0488163.1"/>
    </source>
</evidence>
<evidence type="ECO:0000313" key="4">
    <source>
        <dbReference type="Proteomes" id="UP001431209"/>
    </source>
</evidence>
<dbReference type="EMBL" id="JAOPGA020000032">
    <property type="protein sequence ID" value="KAL0476406.1"/>
    <property type="molecule type" value="Genomic_DNA"/>
</dbReference>
<dbReference type="InterPro" id="IPR011009">
    <property type="entry name" value="Kinase-like_dom_sf"/>
</dbReference>